<dbReference type="RefSeq" id="WP_089200410.1">
    <property type="nucleotide sequence ID" value="NZ_NHRJ02000006.1"/>
</dbReference>
<accession>A0A2W1NSD0</accession>
<dbReference type="InterPro" id="IPR002509">
    <property type="entry name" value="NODB_dom"/>
</dbReference>
<dbReference type="CDD" id="cd10917">
    <property type="entry name" value="CE4_NodB_like_6s_7s"/>
    <property type="match status" value="1"/>
</dbReference>
<feature type="domain" description="NodB homology" evidence="1">
    <location>
        <begin position="46"/>
        <end position="229"/>
    </location>
</feature>
<dbReference type="Proteomes" id="UP000214746">
    <property type="component" value="Unassembled WGS sequence"/>
</dbReference>
<dbReference type="GO" id="GO:0016810">
    <property type="term" value="F:hydrolase activity, acting on carbon-nitrogen (but not peptide) bonds"/>
    <property type="evidence" value="ECO:0007669"/>
    <property type="project" value="InterPro"/>
</dbReference>
<comment type="caution">
    <text evidence="2">The sequence shown here is derived from an EMBL/GenBank/DDBJ whole genome shotgun (WGS) entry which is preliminary data.</text>
</comment>
<dbReference type="PROSITE" id="PS51677">
    <property type="entry name" value="NODB"/>
    <property type="match status" value="1"/>
</dbReference>
<proteinExistence type="predicted"/>
<dbReference type="EMBL" id="NHRJ02000006">
    <property type="protein sequence ID" value="PZE20656.1"/>
    <property type="molecule type" value="Genomic_DNA"/>
</dbReference>
<protein>
    <submittedName>
        <fullName evidence="2">Polysaccharide deacetylase family protein</fullName>
    </submittedName>
</protein>
<gene>
    <name evidence="2" type="ORF">CBW46_012495</name>
</gene>
<name>A0A2W1NSD0_PAEXE</name>
<dbReference type="Gene3D" id="3.20.20.370">
    <property type="entry name" value="Glycoside hydrolase/deacetylase"/>
    <property type="match status" value="1"/>
</dbReference>
<dbReference type="GO" id="GO:0005975">
    <property type="term" value="P:carbohydrate metabolic process"/>
    <property type="evidence" value="ECO:0007669"/>
    <property type="project" value="InterPro"/>
</dbReference>
<dbReference type="InterPro" id="IPR011330">
    <property type="entry name" value="Glyco_hydro/deAcase_b/a-brl"/>
</dbReference>
<evidence type="ECO:0000313" key="3">
    <source>
        <dbReference type="Proteomes" id="UP000214746"/>
    </source>
</evidence>
<dbReference type="AlphaFoldDB" id="A0A2W1NSD0"/>
<dbReference type="PANTHER" id="PTHR10587">
    <property type="entry name" value="GLYCOSYL TRANSFERASE-RELATED"/>
    <property type="match status" value="1"/>
</dbReference>
<dbReference type="OrthoDB" id="2649545at2"/>
<dbReference type="InterPro" id="IPR050248">
    <property type="entry name" value="Polysacc_deacetylase_ArnD"/>
</dbReference>
<keyword evidence="3" id="KW-1185">Reference proteome</keyword>
<dbReference type="SUPFAM" id="SSF88713">
    <property type="entry name" value="Glycoside hydrolase/deacetylase"/>
    <property type="match status" value="1"/>
</dbReference>
<evidence type="ECO:0000259" key="1">
    <source>
        <dbReference type="PROSITE" id="PS51677"/>
    </source>
</evidence>
<reference evidence="2" key="1">
    <citation type="submission" date="2018-06" db="EMBL/GenBank/DDBJ databases">
        <title>Paenibacillus xerothermodurans sp. nov. an extremely dry heat resistant spore forming bacterium isolated from the soil of Cape Canaveral, Florida.</title>
        <authorList>
            <person name="Seuylemezian A."/>
            <person name="Kaur N."/>
            <person name="Patil P."/>
            <person name="Patil P."/>
            <person name="Mayilraj S."/>
            <person name="Vaishampayan P."/>
        </authorList>
    </citation>
    <scope>NUCLEOTIDE SEQUENCE [LARGE SCALE GENOMIC DNA]</scope>
    <source>
        <strain evidence="2">ATCC 27380</strain>
    </source>
</reference>
<organism evidence="2 3">
    <name type="scientific">Paenibacillus xerothermodurans</name>
    <dbReference type="NCBI Taxonomy" id="1977292"/>
    <lineage>
        <taxon>Bacteria</taxon>
        <taxon>Bacillati</taxon>
        <taxon>Bacillota</taxon>
        <taxon>Bacilli</taxon>
        <taxon>Bacillales</taxon>
        <taxon>Paenibacillaceae</taxon>
        <taxon>Paenibacillus</taxon>
    </lineage>
</organism>
<evidence type="ECO:0000313" key="2">
    <source>
        <dbReference type="EMBL" id="PZE20656.1"/>
    </source>
</evidence>
<dbReference type="Pfam" id="PF01522">
    <property type="entry name" value="Polysacc_deac_1"/>
    <property type="match status" value="1"/>
</dbReference>
<sequence length="245" mass="27895">MWANPIIITALLAALFTVDSTAPQYKNRQYYEARGDIVWEVPTQEQIIALTFDDGPDPADTPAILDLLKQYEAKATFFVIGTRVEAYPELAKREIADGHEIANHSYHHRYFTRRIGGDRVYEDISQAERVIVDTTGRKPSLFRPPGGFYGDNVVDAAKRSGYQVIMWSWHQNTRDWDTPGVKKIVDTVLNNAHNGDIILFHDYVEGQTQTVDALKQVLPELKNRGFRFVTVSELLTFRKTADGKH</sequence>